<dbReference type="Gene3D" id="1.25.40.10">
    <property type="entry name" value="Tetratricopeptide repeat domain"/>
    <property type="match status" value="1"/>
</dbReference>
<accession>A0ABQ8MZJ3</accession>
<dbReference type="SUPFAM" id="SSF48452">
    <property type="entry name" value="TPR-like"/>
    <property type="match status" value="1"/>
</dbReference>
<name>A0ABQ8MZJ3_LABRO</name>
<keyword evidence="1" id="KW-0472">Membrane</keyword>
<proteinExistence type="predicted"/>
<organism evidence="2 3">
    <name type="scientific">Labeo rohita</name>
    <name type="common">Indian major carp</name>
    <name type="synonym">Cyprinus rohita</name>
    <dbReference type="NCBI Taxonomy" id="84645"/>
    <lineage>
        <taxon>Eukaryota</taxon>
        <taxon>Metazoa</taxon>
        <taxon>Chordata</taxon>
        <taxon>Craniata</taxon>
        <taxon>Vertebrata</taxon>
        <taxon>Euteleostomi</taxon>
        <taxon>Actinopterygii</taxon>
        <taxon>Neopterygii</taxon>
        <taxon>Teleostei</taxon>
        <taxon>Ostariophysi</taxon>
        <taxon>Cypriniformes</taxon>
        <taxon>Cyprinidae</taxon>
        <taxon>Labeoninae</taxon>
        <taxon>Labeonini</taxon>
        <taxon>Labeo</taxon>
    </lineage>
</organism>
<keyword evidence="1" id="KW-0812">Transmembrane</keyword>
<gene>
    <name evidence="2" type="ORF">H4Q32_004939</name>
</gene>
<keyword evidence="3" id="KW-1185">Reference proteome</keyword>
<reference evidence="2 3" key="1">
    <citation type="submission" date="2022-01" db="EMBL/GenBank/DDBJ databases">
        <title>A high-quality chromosome-level genome assembly of rohu carp, Labeo rohita.</title>
        <authorList>
            <person name="Arick M.A. II"/>
            <person name="Hsu C.-Y."/>
            <person name="Magbanua Z."/>
            <person name="Pechanova O."/>
            <person name="Grover C."/>
            <person name="Miller E."/>
            <person name="Thrash A."/>
            <person name="Ezzel L."/>
            <person name="Alam S."/>
            <person name="Benzie J."/>
            <person name="Hamilton M."/>
            <person name="Karsi A."/>
            <person name="Lawrence M.L."/>
            <person name="Peterson D.G."/>
        </authorList>
    </citation>
    <scope>NUCLEOTIDE SEQUENCE [LARGE SCALE GENOMIC DNA]</scope>
    <source>
        <strain evidence="3">BAU-BD-2019</strain>
        <tissue evidence="2">Blood</tissue>
    </source>
</reference>
<sequence length="492" mass="55223">MLNRARVALAGDTLDFNLSVVIPANATTSNIECYHTQPTNKMRVWHKELKSEFSETKKKVAAHIKMSNSSSSGHYYFSYANQEVHWVVHVRDKGYQEPPMELKSAIITMMAFSGILLIFSVAGSLYILKSYKEQASCRDDKNEVAKQRPGESDEVILDEDAASASFYTALQYRSSSIYDTLQLDTMHEENTKKKKSDKKTPSYAFNQWTTRIRTSCLFAPPPEVSTMAAEGDFLTRYRAVSNKLKKRFLRKPNVAEASEQFGQLAKELKQQDCPQYAAFCNLAMARCEQTLFNAPGEALALTDAARLFLASEQETRALRAPGFDENMQAAMNCYSFAIKVYIEMNQPVMAASLSLELGNALKEMNRPGEAIVHFQRAAELQIQTPIEALLSLWEMASCKILTRDYDGALAVLSEMQHMCQERGLQLPGTNTPVGAFMDIIAKCEISRMACQEKDTESLKALQTELWPLLSAEQNHLLHLVVQERITPSGQGI</sequence>
<evidence type="ECO:0000256" key="1">
    <source>
        <dbReference type="SAM" id="Phobius"/>
    </source>
</evidence>
<protein>
    <submittedName>
        <fullName evidence="2">40-kDa huntingtin-associated protein</fullName>
    </submittedName>
</protein>
<keyword evidence="1" id="KW-1133">Transmembrane helix</keyword>
<dbReference type="PANTHER" id="PTHR16797:SF4">
    <property type="entry name" value="40-KDA HUNTINGTIN-ASSOCIATED PROTEIN"/>
    <property type="match status" value="1"/>
</dbReference>
<comment type="caution">
    <text evidence="2">The sequence shown here is derived from an EMBL/GenBank/DDBJ whole genome shotgun (WGS) entry which is preliminary data.</text>
</comment>
<dbReference type="EMBL" id="JACTAM010000001">
    <property type="protein sequence ID" value="KAI2668259.1"/>
    <property type="molecule type" value="Genomic_DNA"/>
</dbReference>
<dbReference type="InterPro" id="IPR039494">
    <property type="entry name" value="F8A"/>
</dbReference>
<dbReference type="InterPro" id="IPR011990">
    <property type="entry name" value="TPR-like_helical_dom_sf"/>
</dbReference>
<evidence type="ECO:0000313" key="2">
    <source>
        <dbReference type="EMBL" id="KAI2668259.1"/>
    </source>
</evidence>
<dbReference type="Pfam" id="PF14938">
    <property type="entry name" value="SNAP"/>
    <property type="match status" value="1"/>
</dbReference>
<feature type="transmembrane region" description="Helical" evidence="1">
    <location>
        <begin position="105"/>
        <end position="128"/>
    </location>
</feature>
<dbReference type="Proteomes" id="UP000830375">
    <property type="component" value="Unassembled WGS sequence"/>
</dbReference>
<dbReference type="PANTHER" id="PTHR16797">
    <property type="entry name" value="FACTOR VIII-ASSOCIATED GENE 1"/>
    <property type="match status" value="1"/>
</dbReference>
<evidence type="ECO:0000313" key="3">
    <source>
        <dbReference type="Proteomes" id="UP000830375"/>
    </source>
</evidence>